<dbReference type="Proteomes" id="UP000199639">
    <property type="component" value="Unassembled WGS sequence"/>
</dbReference>
<reference evidence="3 5" key="2">
    <citation type="submission" date="2019-03" db="EMBL/GenBank/DDBJ databases">
        <title>Genomics of glacier-inhabiting Cryobacterium strains.</title>
        <authorList>
            <person name="Liu Q."/>
            <person name="Xin Y.-H."/>
        </authorList>
    </citation>
    <scope>NUCLEOTIDE SEQUENCE [LARGE SCALE GENOMIC DNA]</scope>
    <source>
        <strain evidence="3 5">Hh8</strain>
    </source>
</reference>
<evidence type="ECO:0000313" key="5">
    <source>
        <dbReference type="Proteomes" id="UP000298252"/>
    </source>
</evidence>
<protein>
    <submittedName>
        <fullName evidence="3">Fe-S cluster assembly protein SufT</fullName>
    </submittedName>
    <submittedName>
        <fullName evidence="2">Probable FeS assembly SUF system protein SufT</fullName>
    </submittedName>
</protein>
<accession>A0A4R8V4B3</accession>
<evidence type="ECO:0000259" key="1">
    <source>
        <dbReference type="Pfam" id="PF01883"/>
    </source>
</evidence>
<dbReference type="EMBL" id="FNIB01000010">
    <property type="protein sequence ID" value="SDO09052.1"/>
    <property type="molecule type" value="Genomic_DNA"/>
</dbReference>
<gene>
    <name evidence="3" type="primary">sufT</name>
    <name evidence="3" type="ORF">E3O21_10220</name>
    <name evidence="2" type="ORF">SAMN05216368_11032</name>
</gene>
<evidence type="ECO:0000313" key="4">
    <source>
        <dbReference type="Proteomes" id="UP000199639"/>
    </source>
</evidence>
<dbReference type="EMBL" id="SOFD01000026">
    <property type="protein sequence ID" value="TFB76767.1"/>
    <property type="molecule type" value="Genomic_DNA"/>
</dbReference>
<dbReference type="InterPro" id="IPR017776">
    <property type="entry name" value="FeS_assembly_SufT_put"/>
</dbReference>
<organism evidence="2 4">
    <name type="scientific">Cryobacterium flavum</name>
    <dbReference type="NCBI Taxonomy" id="1424659"/>
    <lineage>
        <taxon>Bacteria</taxon>
        <taxon>Bacillati</taxon>
        <taxon>Actinomycetota</taxon>
        <taxon>Actinomycetes</taxon>
        <taxon>Micrococcales</taxon>
        <taxon>Microbacteriaceae</taxon>
        <taxon>Cryobacterium</taxon>
    </lineage>
</organism>
<name>A0A4R8V4B3_9MICO</name>
<evidence type="ECO:0000313" key="3">
    <source>
        <dbReference type="EMBL" id="TFB76767.1"/>
    </source>
</evidence>
<dbReference type="Pfam" id="PF01883">
    <property type="entry name" value="FeS_assembly_P"/>
    <property type="match status" value="1"/>
</dbReference>
<keyword evidence="5" id="KW-1185">Reference proteome</keyword>
<proteinExistence type="predicted"/>
<reference evidence="2 4" key="1">
    <citation type="submission" date="2016-10" db="EMBL/GenBank/DDBJ databases">
        <authorList>
            <person name="Varghese N."/>
            <person name="Submissions S."/>
        </authorList>
    </citation>
    <scope>NUCLEOTIDE SEQUENCE [LARGE SCALE GENOMIC DNA]</scope>
    <source>
        <strain evidence="2 4">CGMCC 1.11215</strain>
    </source>
</reference>
<feature type="domain" description="MIP18 family-like" evidence="1">
    <location>
        <begin position="84"/>
        <end position="158"/>
    </location>
</feature>
<dbReference type="PANTHER" id="PTHR42831">
    <property type="entry name" value="FE-S PROTEIN MATURATION AUXILIARY FACTOR YITW"/>
    <property type="match status" value="1"/>
</dbReference>
<dbReference type="PANTHER" id="PTHR42831:SF1">
    <property type="entry name" value="FE-S PROTEIN MATURATION AUXILIARY FACTOR YITW"/>
    <property type="match status" value="1"/>
</dbReference>
<dbReference type="Gene3D" id="3.30.300.130">
    <property type="entry name" value="Fe-S cluster assembly (FSCA)"/>
    <property type="match status" value="1"/>
</dbReference>
<dbReference type="InterPro" id="IPR034904">
    <property type="entry name" value="FSCA_dom_sf"/>
</dbReference>
<dbReference type="InterPro" id="IPR052339">
    <property type="entry name" value="Fe-S_Maturation_MIP18"/>
</dbReference>
<dbReference type="NCBIfam" id="TIGR03406">
    <property type="entry name" value="FeS_long_SufT"/>
    <property type="match status" value="1"/>
</dbReference>
<dbReference type="InterPro" id="IPR002744">
    <property type="entry name" value="MIP18-like"/>
</dbReference>
<evidence type="ECO:0000313" key="2">
    <source>
        <dbReference type="EMBL" id="SDO09052.1"/>
    </source>
</evidence>
<sequence length="183" mass="19623">MDSGQYKIVELEHSCQATVIPGGQPMLLQAGEQVVITQTLGASVTVQTAMGYLVRISAEDSAALGLSRPVAETVNMNDGPFDLDQVLDALKNVFDPEIPINVVDLGLIYLCQAEPLPDGTHRVEVNMSMTAPGCGMGDVLKEDARTAIQAVPGVGEIDIELVWDPPWGQDRMSEAARLQLGMY</sequence>
<dbReference type="RefSeq" id="WP_092341482.1">
    <property type="nucleotide sequence ID" value="NZ_FNIB01000010.1"/>
</dbReference>
<dbReference type="Proteomes" id="UP000298252">
    <property type="component" value="Unassembled WGS sequence"/>
</dbReference>
<dbReference type="STRING" id="1424659.SAMN05216368_11032"/>
<dbReference type="SUPFAM" id="SSF117916">
    <property type="entry name" value="Fe-S cluster assembly (FSCA) domain-like"/>
    <property type="match status" value="1"/>
</dbReference>
<dbReference type="AlphaFoldDB" id="A0A4R8V4B3"/>